<dbReference type="SUPFAM" id="SSF50923">
    <property type="entry name" value="Hemopexin-like domain"/>
    <property type="match status" value="1"/>
</dbReference>
<dbReference type="Gramene" id="rna26016">
    <property type="protein sequence ID" value="RHN63329.1"/>
    <property type="gene ID" value="gene26016"/>
</dbReference>
<evidence type="ECO:0000313" key="1">
    <source>
        <dbReference type="EMBL" id="RHN63329.1"/>
    </source>
</evidence>
<gene>
    <name evidence="1" type="ORF">MtrunA17_Chr4g0057121</name>
</gene>
<protein>
    <submittedName>
        <fullName evidence="1">Albumin-2</fullName>
    </submittedName>
</protein>
<sequence length="74" mass="8326">MTKPGYINAAFRSSRNNEAYFFMNDKYVLLDYAPGTPNDEVLNGPEFVRDGFRSLAHTVFGSYGIDCAFDTDNT</sequence>
<organism evidence="1 2">
    <name type="scientific">Medicago truncatula</name>
    <name type="common">Barrel medic</name>
    <name type="synonym">Medicago tribuloides</name>
    <dbReference type="NCBI Taxonomy" id="3880"/>
    <lineage>
        <taxon>Eukaryota</taxon>
        <taxon>Viridiplantae</taxon>
        <taxon>Streptophyta</taxon>
        <taxon>Embryophyta</taxon>
        <taxon>Tracheophyta</taxon>
        <taxon>Spermatophyta</taxon>
        <taxon>Magnoliopsida</taxon>
        <taxon>eudicotyledons</taxon>
        <taxon>Gunneridae</taxon>
        <taxon>Pentapetalae</taxon>
        <taxon>rosids</taxon>
        <taxon>fabids</taxon>
        <taxon>Fabales</taxon>
        <taxon>Fabaceae</taxon>
        <taxon>Papilionoideae</taxon>
        <taxon>50 kb inversion clade</taxon>
        <taxon>NPAAA clade</taxon>
        <taxon>Hologalegina</taxon>
        <taxon>IRL clade</taxon>
        <taxon>Trifolieae</taxon>
        <taxon>Medicago</taxon>
    </lineage>
</organism>
<dbReference type="AlphaFoldDB" id="A0A396ICP1"/>
<dbReference type="InterPro" id="IPR018487">
    <property type="entry name" value="Hemopexin-like_repeat"/>
</dbReference>
<proteinExistence type="predicted"/>
<dbReference type="Pfam" id="PF00045">
    <property type="entry name" value="Hemopexin"/>
    <property type="match status" value="1"/>
</dbReference>
<accession>A0A396ICP1</accession>
<dbReference type="EMBL" id="PSQE01000004">
    <property type="protein sequence ID" value="RHN63329.1"/>
    <property type="molecule type" value="Genomic_DNA"/>
</dbReference>
<evidence type="ECO:0000313" key="2">
    <source>
        <dbReference type="Proteomes" id="UP000265566"/>
    </source>
</evidence>
<dbReference type="Gene3D" id="2.110.10.10">
    <property type="entry name" value="Hemopexin-like domain"/>
    <property type="match status" value="1"/>
</dbReference>
<name>A0A396ICP1_MEDTR</name>
<dbReference type="InterPro" id="IPR036375">
    <property type="entry name" value="Hemopexin-like_dom_sf"/>
</dbReference>
<reference evidence="2" key="1">
    <citation type="journal article" date="2018" name="Nat. Plants">
        <title>Whole-genome landscape of Medicago truncatula symbiotic genes.</title>
        <authorList>
            <person name="Pecrix Y."/>
            <person name="Staton S.E."/>
            <person name="Sallet E."/>
            <person name="Lelandais-Briere C."/>
            <person name="Moreau S."/>
            <person name="Carrere S."/>
            <person name="Blein T."/>
            <person name="Jardinaud M.F."/>
            <person name="Latrasse D."/>
            <person name="Zouine M."/>
            <person name="Zahm M."/>
            <person name="Kreplak J."/>
            <person name="Mayjonade B."/>
            <person name="Satge C."/>
            <person name="Perez M."/>
            <person name="Cauet S."/>
            <person name="Marande W."/>
            <person name="Chantry-Darmon C."/>
            <person name="Lopez-Roques C."/>
            <person name="Bouchez O."/>
            <person name="Berard A."/>
            <person name="Debelle F."/>
            <person name="Munos S."/>
            <person name="Bendahmane A."/>
            <person name="Berges H."/>
            <person name="Niebel A."/>
            <person name="Buitink J."/>
            <person name="Frugier F."/>
            <person name="Benhamed M."/>
            <person name="Crespi M."/>
            <person name="Gouzy J."/>
            <person name="Gamas P."/>
        </authorList>
    </citation>
    <scope>NUCLEOTIDE SEQUENCE [LARGE SCALE GENOMIC DNA]</scope>
    <source>
        <strain evidence="2">cv. Jemalong A17</strain>
    </source>
</reference>
<dbReference type="Proteomes" id="UP000265566">
    <property type="component" value="Chromosome 4"/>
</dbReference>
<comment type="caution">
    <text evidence="1">The sequence shown here is derived from an EMBL/GenBank/DDBJ whole genome shotgun (WGS) entry which is preliminary data.</text>
</comment>